<organism evidence="13 14">
    <name type="scientific">Cotesia congregata</name>
    <name type="common">Parasitoid wasp</name>
    <name type="synonym">Apanteles congregatus</name>
    <dbReference type="NCBI Taxonomy" id="51543"/>
    <lineage>
        <taxon>Eukaryota</taxon>
        <taxon>Metazoa</taxon>
        <taxon>Ecdysozoa</taxon>
        <taxon>Arthropoda</taxon>
        <taxon>Hexapoda</taxon>
        <taxon>Insecta</taxon>
        <taxon>Pterygota</taxon>
        <taxon>Neoptera</taxon>
        <taxon>Endopterygota</taxon>
        <taxon>Hymenoptera</taxon>
        <taxon>Apocrita</taxon>
        <taxon>Ichneumonoidea</taxon>
        <taxon>Braconidae</taxon>
        <taxon>Microgastrinae</taxon>
        <taxon>Cotesia</taxon>
    </lineage>
</organism>
<dbReference type="GO" id="GO:0004540">
    <property type="term" value="F:RNA nuclease activity"/>
    <property type="evidence" value="ECO:0007669"/>
    <property type="project" value="InterPro"/>
</dbReference>
<feature type="region of interest" description="Disordered" evidence="10">
    <location>
        <begin position="1322"/>
        <end position="1343"/>
    </location>
</feature>
<dbReference type="Gene3D" id="3.30.70.330">
    <property type="match status" value="2"/>
</dbReference>
<keyword evidence="14" id="KW-1185">Reference proteome</keyword>
<dbReference type="InterPro" id="IPR024768">
    <property type="entry name" value="Marf1"/>
</dbReference>
<comment type="caution">
    <text evidence="13">The sequence shown here is derived from an EMBL/GenBank/DDBJ whole genome shotgun (WGS) entry which is preliminary data.</text>
</comment>
<feature type="region of interest" description="Disordered" evidence="10">
    <location>
        <begin position="1527"/>
        <end position="1578"/>
    </location>
</feature>
<feature type="compositionally biased region" description="Polar residues" evidence="10">
    <location>
        <begin position="1328"/>
        <end position="1343"/>
    </location>
</feature>
<feature type="compositionally biased region" description="Polar residues" evidence="10">
    <location>
        <begin position="499"/>
        <end position="508"/>
    </location>
</feature>
<dbReference type="GO" id="GO:0048477">
    <property type="term" value="P:oogenesis"/>
    <property type="evidence" value="ECO:0007669"/>
    <property type="project" value="UniProtKB-KW"/>
</dbReference>
<dbReference type="GO" id="GO:1905762">
    <property type="term" value="F:CCR4-NOT complex binding"/>
    <property type="evidence" value="ECO:0007669"/>
    <property type="project" value="TreeGrafter"/>
</dbReference>
<evidence type="ECO:0000256" key="3">
    <source>
        <dbReference type="ARBA" id="ARBA00022737"/>
    </source>
</evidence>
<feature type="compositionally biased region" description="Polar residues" evidence="10">
    <location>
        <begin position="452"/>
        <end position="483"/>
    </location>
</feature>
<keyword evidence="4 9" id="KW-0694">RNA-binding</keyword>
<dbReference type="Pfam" id="PF10249">
    <property type="entry name" value="NDUFB10"/>
    <property type="match status" value="1"/>
</dbReference>
<feature type="compositionally biased region" description="Polar residues" evidence="10">
    <location>
        <begin position="515"/>
        <end position="542"/>
    </location>
</feature>
<feature type="domain" description="HTH OST-type" evidence="12">
    <location>
        <begin position="940"/>
        <end position="1015"/>
    </location>
</feature>
<evidence type="ECO:0000256" key="8">
    <source>
        <dbReference type="ARBA" id="ARBA00030116"/>
    </source>
</evidence>
<sequence length="1704" mass="192165">MATNYWEKETVLKDDTIDIDCRNEQLIQSVKTTISRIIESKQLRQLPDSSLSSKIEEKNNQIVSYSESPPGAFHCKNDFSQFHHHGSPSYREAEFIVVCDVNKESKQVSLMHVPATFKNAADEKLKQSIRRFADTHGSAATIVVISGDVNFAADLSDLRHRKKIHIIIIHNENSASKALIQCANEDYHFKDLIERIPCRHPDDYIKDDERFDLLVTNLPTDKGFQAVKNRLQRLSDNCGGRVLMVNSGAAIVRFGQQDWAKRAQQRMNGTDVFGSTIKVTSLKDNTSLTFEEKNNLVNLITVLANGAAVSSPLPMYHPNANIPSVRSLPGTPQYNSSSPVVGAFAGWNGAHSFNSGTLTGPILGRTHPGNGDSYNRQYADMNRGPSPLIWNNPNQHQYGRWEDFVSMKRQQKDYGRPGTSVLNQDNIGVDSTSHESDTSRRNRSHSSMNNSTQDSNSLTRPNSFQSAGPSAYKQNYLHSNNPKRISPLPNHPRNLDSGYHSNNGQNYPKTRRSARTPSPYKNLSAHVSNRQTIVSPYPNNSDPTKDNDKFFNPINHPSNTSGSNCSNSTSNNGPIDIQVTNLDQNIEAKTMCRILHSMFSEHVRVEHIGVFMQSDGNYAINVKLGSLSDVQYAISQLHRRKIGFKRILMSYGHTSGTNPQIVRSQIIMLLLEVPGYQLPLFKFREMYENRFLMPLSVSELYKMKDVCNVIDDKSGRMVALNPEFRNSPSPCIENISQRAAMELPYCHTHYQKPGSDKGWAEQEIESLPNVMMSLKLLGLHIEKLLITHNGNLPLLTLTFCYEAEFNETLKTTENGVPLEHLISCLNFVEIKQVNNNIKYIIWAKDKNVDFHEEIRCASPALYNPLMLFSRELVDLLKTAPHCQIIFNKFIPAYHHHFGRQCRVADYGFTKLIDLLEALPGTIQVMGEGNKRAVTLSHRAQVRRFTADLLRVLKAQASKQVTLMDFPAVYSRVMGKQWDPVDYGVCEIGDILNEVSEYTVAVSEVDGDKVIAMPKRDQTAEEKERTKQFSLDAIELLGHSPHCTMQFNKFVPSYHHHFGHQCRVSDYGFTKLIELFEAIPHVIQIKDVPDGEKLITLTEPERLRILGEQINKLISKYPNGLLLSKVGQAYSRQFGYLLNPELYDCRSLEKLLGKLSNLVQIIQSPDGPTVIRADKSHSQFLGLKCRRILMDQCQQRLPVHEFRRIYEKYFGVPCDLSEIKNDLKDIVEFITVNNEEFIGLTALQCFACNLYRVLMKHRGKLNLELIESAYSNVTDNEFKATHYGFSSLNALLQALPCTVTIKETRTKKKIVFLNKQLETVGIPIPPQLTSPNSDQESNNEPATRTQLSQLNYGSVSSRLSAWAENTLQKTWSSLNDDNKWSQAATSGSKHSDQWPIIDENGETFLKNVVSRTSSTFMDNIPMGNKTGLSDSINHDDSNGESGVWSSPPRYIPNTYSTNVNLPPLTLPEWVHDEEDDPTNLLSPAKNLLSAAADPLNSFYPNHMITAPHPSELPLPSLSLVPKHNLFSESSRKSEDKIEPRNLGNSLDILSPNRSNNTSSESEPSHNTMESEISHIHDSTPKKKATDSLMLFQIFSKHLSFGSEKQLLSLIEKCIPGIIEMVDSEIVAILRNRYEDCLLYNQEDGEKLCAGVLEAVEQATADWCAKHSDLGPLPDVKDAFMKQKHRMVWERRHGPVGSGMKQKAEF</sequence>
<evidence type="ECO:0000256" key="4">
    <source>
        <dbReference type="ARBA" id="ARBA00022884"/>
    </source>
</evidence>
<proteinExistence type="predicted"/>
<feature type="compositionally biased region" description="Polar residues" evidence="10">
    <location>
        <begin position="1550"/>
        <end position="1569"/>
    </location>
</feature>
<dbReference type="InterPro" id="IPR000504">
    <property type="entry name" value="RRM_dom"/>
</dbReference>
<evidence type="ECO:0000256" key="10">
    <source>
        <dbReference type="SAM" id="MobiDB-lite"/>
    </source>
</evidence>
<dbReference type="Pfam" id="PF19687">
    <property type="entry name" value="MARF1_LOTUS"/>
    <property type="match status" value="1"/>
</dbReference>
<evidence type="ECO:0000259" key="11">
    <source>
        <dbReference type="PROSITE" id="PS50102"/>
    </source>
</evidence>
<evidence type="ECO:0000313" key="14">
    <source>
        <dbReference type="Proteomes" id="UP000786811"/>
    </source>
</evidence>
<dbReference type="SUPFAM" id="SSF54928">
    <property type="entry name" value="RNA-binding domain, RBD"/>
    <property type="match status" value="1"/>
</dbReference>
<evidence type="ECO:0000256" key="9">
    <source>
        <dbReference type="PROSITE-ProRule" id="PRU00176"/>
    </source>
</evidence>
<keyword evidence="3" id="KW-0677">Repeat</keyword>
<comment type="subcellular location">
    <subcellularLocation>
        <location evidence="1">Peroxisome</location>
    </subcellularLocation>
</comment>
<feature type="region of interest" description="Disordered" evidence="10">
    <location>
        <begin position="412"/>
        <end position="572"/>
    </location>
</feature>
<dbReference type="Gene3D" id="3.30.420.610">
    <property type="entry name" value="LOTUS domain-like"/>
    <property type="match status" value="4"/>
</dbReference>
<dbReference type="EMBL" id="CAJNRD030001120">
    <property type="protein sequence ID" value="CAG5093594.1"/>
    <property type="molecule type" value="Genomic_DNA"/>
</dbReference>
<name>A0A8J2HJS0_COTCN</name>
<gene>
    <name evidence="13" type="ORF">HICCMSTLAB_LOCUS6930</name>
</gene>
<feature type="domain" description="HTH OST-type" evidence="12">
    <location>
        <begin position="864"/>
        <end position="939"/>
    </location>
</feature>
<feature type="domain" description="HTH OST-type" evidence="12">
    <location>
        <begin position="1101"/>
        <end position="1174"/>
    </location>
</feature>
<dbReference type="Pfam" id="PF11608">
    <property type="entry name" value="RRM_MARF1"/>
    <property type="match status" value="1"/>
</dbReference>
<dbReference type="PANTHER" id="PTHR14379:SF3">
    <property type="entry name" value="MEIOSIS REGULATOR AND MRNA STABILITY FACTOR 1"/>
    <property type="match status" value="1"/>
</dbReference>
<dbReference type="InterPro" id="IPR025605">
    <property type="entry name" value="OST-HTH/LOTUS_dom"/>
</dbReference>
<dbReference type="InterPro" id="IPR019377">
    <property type="entry name" value="NADH_UbQ_OxRdtase_su10"/>
</dbReference>
<dbReference type="GO" id="GO:0010468">
    <property type="term" value="P:regulation of gene expression"/>
    <property type="evidence" value="ECO:0007669"/>
    <property type="project" value="InterPro"/>
</dbReference>
<dbReference type="InterPro" id="IPR012677">
    <property type="entry name" value="Nucleotide-bd_a/b_plait_sf"/>
</dbReference>
<evidence type="ECO:0000313" key="13">
    <source>
        <dbReference type="EMBL" id="CAG5093594.1"/>
    </source>
</evidence>
<dbReference type="GO" id="GO:0051321">
    <property type="term" value="P:meiotic cell cycle"/>
    <property type="evidence" value="ECO:0007669"/>
    <property type="project" value="UniProtKB-KW"/>
</dbReference>
<evidence type="ECO:0000256" key="7">
    <source>
        <dbReference type="ARBA" id="ARBA00023254"/>
    </source>
</evidence>
<accession>A0A8J2HJS0</accession>
<dbReference type="Proteomes" id="UP000786811">
    <property type="component" value="Unassembled WGS sequence"/>
</dbReference>
<keyword evidence="5" id="KW-0896">Oogenesis</keyword>
<dbReference type="GO" id="GO:0003723">
    <property type="term" value="F:RNA binding"/>
    <property type="evidence" value="ECO:0007669"/>
    <property type="project" value="UniProtKB-UniRule"/>
</dbReference>
<feature type="compositionally biased region" description="Basic and acidic residues" evidence="10">
    <location>
        <begin position="1528"/>
        <end position="1538"/>
    </location>
</feature>
<dbReference type="InterPro" id="IPR034189">
    <property type="entry name" value="MARF1_RRM1"/>
</dbReference>
<protein>
    <recommendedName>
        <fullName evidence="2">Meiosis regulator and mRNA stability factor 1</fullName>
    </recommendedName>
    <alternativeName>
        <fullName evidence="8">Limkain-b1</fullName>
    </alternativeName>
</protein>
<dbReference type="InterPro" id="IPR045602">
    <property type="entry name" value="MARF1_LOTUS"/>
</dbReference>
<dbReference type="InterPro" id="IPR041966">
    <property type="entry name" value="LOTUS-like"/>
</dbReference>
<dbReference type="GO" id="GO:0005777">
    <property type="term" value="C:peroxisome"/>
    <property type="evidence" value="ECO:0007669"/>
    <property type="project" value="UniProtKB-SubCell"/>
</dbReference>
<dbReference type="CDD" id="cd08824">
    <property type="entry name" value="LOTUS"/>
    <property type="match status" value="1"/>
</dbReference>
<evidence type="ECO:0000259" key="12">
    <source>
        <dbReference type="PROSITE" id="PS51644"/>
    </source>
</evidence>
<evidence type="ECO:0000256" key="2">
    <source>
        <dbReference type="ARBA" id="ARBA00022152"/>
    </source>
</evidence>
<keyword evidence="5" id="KW-0221">Differentiation</keyword>
<dbReference type="PANTHER" id="PTHR14379">
    <property type="entry name" value="LIMKAIN B LKAP"/>
    <property type="match status" value="1"/>
</dbReference>
<feature type="domain" description="HTH OST-type" evidence="12">
    <location>
        <begin position="1241"/>
        <end position="1314"/>
    </location>
</feature>
<feature type="compositionally biased region" description="Low complexity" evidence="10">
    <location>
        <begin position="558"/>
        <end position="572"/>
    </location>
</feature>
<evidence type="ECO:0000256" key="1">
    <source>
        <dbReference type="ARBA" id="ARBA00004275"/>
    </source>
</evidence>
<feature type="domain" description="RRM" evidence="11">
    <location>
        <begin position="211"/>
        <end position="284"/>
    </location>
</feature>
<keyword evidence="6" id="KW-0576">Peroxisome</keyword>
<dbReference type="Pfam" id="PF01936">
    <property type="entry name" value="NYN"/>
    <property type="match status" value="1"/>
</dbReference>
<keyword evidence="7" id="KW-0469">Meiosis</keyword>
<dbReference type="PROSITE" id="PS51644">
    <property type="entry name" value="HTH_OST"/>
    <property type="match status" value="5"/>
</dbReference>
<dbReference type="OrthoDB" id="549353at2759"/>
<dbReference type="Pfam" id="PF12872">
    <property type="entry name" value="OST-HTH"/>
    <property type="match status" value="4"/>
</dbReference>
<dbReference type="InterPro" id="IPR035979">
    <property type="entry name" value="RBD_domain_sf"/>
</dbReference>
<dbReference type="PROSITE" id="PS50102">
    <property type="entry name" value="RRM"/>
    <property type="match status" value="1"/>
</dbReference>
<feature type="region of interest" description="Disordered" evidence="10">
    <location>
        <begin position="361"/>
        <end position="380"/>
    </location>
</feature>
<dbReference type="InterPro" id="IPR021139">
    <property type="entry name" value="NYN"/>
</dbReference>
<feature type="domain" description="HTH OST-type" evidence="12">
    <location>
        <begin position="1024"/>
        <end position="1098"/>
    </location>
</feature>
<evidence type="ECO:0000256" key="5">
    <source>
        <dbReference type="ARBA" id="ARBA00022943"/>
    </source>
</evidence>
<evidence type="ECO:0000256" key="6">
    <source>
        <dbReference type="ARBA" id="ARBA00023140"/>
    </source>
</evidence>
<reference evidence="13" key="1">
    <citation type="submission" date="2021-04" db="EMBL/GenBank/DDBJ databases">
        <authorList>
            <person name="Chebbi M.A.C M."/>
        </authorList>
    </citation>
    <scope>NUCLEOTIDE SEQUENCE</scope>
</reference>
<feature type="compositionally biased region" description="Polar residues" evidence="10">
    <location>
        <begin position="420"/>
        <end position="431"/>
    </location>
</feature>